<dbReference type="Proteomes" id="UP000249185">
    <property type="component" value="Unassembled WGS sequence"/>
</dbReference>
<evidence type="ECO:0000256" key="2">
    <source>
        <dbReference type="ARBA" id="ARBA00005336"/>
    </source>
</evidence>
<dbReference type="SUPFAM" id="SSF51445">
    <property type="entry name" value="(Trans)glycosidases"/>
    <property type="match status" value="1"/>
</dbReference>
<evidence type="ECO:0000256" key="1">
    <source>
        <dbReference type="ARBA" id="ARBA00001231"/>
    </source>
</evidence>
<dbReference type="GO" id="GO:0009254">
    <property type="term" value="P:peptidoglycan turnover"/>
    <property type="evidence" value="ECO:0007669"/>
    <property type="project" value="TreeGrafter"/>
</dbReference>
<dbReference type="AlphaFoldDB" id="A0A2W5PX69"/>
<name>A0A2W5PX69_RHOSU</name>
<evidence type="ECO:0000256" key="3">
    <source>
        <dbReference type="ARBA" id="ARBA00012663"/>
    </source>
</evidence>
<organism evidence="7 8">
    <name type="scientific">Rhodovulum sulfidophilum</name>
    <name type="common">Rhodobacter sulfidophilus</name>
    <dbReference type="NCBI Taxonomy" id="35806"/>
    <lineage>
        <taxon>Bacteria</taxon>
        <taxon>Pseudomonadati</taxon>
        <taxon>Pseudomonadota</taxon>
        <taxon>Alphaproteobacteria</taxon>
        <taxon>Rhodobacterales</taxon>
        <taxon>Paracoccaceae</taxon>
        <taxon>Rhodovulum</taxon>
    </lineage>
</organism>
<dbReference type="InterPro" id="IPR017853">
    <property type="entry name" value="GH"/>
</dbReference>
<dbReference type="InterPro" id="IPR001764">
    <property type="entry name" value="Glyco_hydro_3_N"/>
</dbReference>
<evidence type="ECO:0000313" key="8">
    <source>
        <dbReference type="Proteomes" id="UP000249185"/>
    </source>
</evidence>
<feature type="domain" description="Glycoside hydrolase family 3 N-terminal" evidence="6">
    <location>
        <begin position="29"/>
        <end position="282"/>
    </location>
</feature>
<keyword evidence="5" id="KW-0326">Glycosidase</keyword>
<comment type="catalytic activity">
    <reaction evidence="1">
        <text>Hydrolysis of terminal non-reducing N-acetyl-D-hexosamine residues in N-acetyl-beta-D-hexosaminides.</text>
        <dbReference type="EC" id="3.2.1.52"/>
    </reaction>
</comment>
<dbReference type="GO" id="GO:0005975">
    <property type="term" value="P:carbohydrate metabolic process"/>
    <property type="evidence" value="ECO:0007669"/>
    <property type="project" value="InterPro"/>
</dbReference>
<evidence type="ECO:0000259" key="6">
    <source>
        <dbReference type="Pfam" id="PF00933"/>
    </source>
</evidence>
<dbReference type="GO" id="GO:0004563">
    <property type="term" value="F:beta-N-acetylhexosaminidase activity"/>
    <property type="evidence" value="ECO:0007669"/>
    <property type="project" value="UniProtKB-EC"/>
</dbReference>
<evidence type="ECO:0000256" key="4">
    <source>
        <dbReference type="ARBA" id="ARBA00022801"/>
    </source>
</evidence>
<dbReference type="Pfam" id="PF00933">
    <property type="entry name" value="Glyco_hydro_3"/>
    <property type="match status" value="1"/>
</dbReference>
<dbReference type="Gene3D" id="3.20.20.300">
    <property type="entry name" value="Glycoside hydrolase, family 3, N-terminal domain"/>
    <property type="match status" value="1"/>
</dbReference>
<evidence type="ECO:0000256" key="5">
    <source>
        <dbReference type="ARBA" id="ARBA00023295"/>
    </source>
</evidence>
<protein>
    <recommendedName>
        <fullName evidence="3">beta-N-acetylhexosaminidase</fullName>
        <ecNumber evidence="3">3.2.1.52</ecNumber>
    </recommendedName>
</protein>
<comment type="similarity">
    <text evidence="2">Belongs to the glycosyl hydrolase 3 family.</text>
</comment>
<accession>A0A2W5PX69</accession>
<dbReference type="EC" id="3.2.1.52" evidence="3"/>
<comment type="caution">
    <text evidence="7">The sequence shown here is derived from an EMBL/GenBank/DDBJ whole genome shotgun (WGS) entry which is preliminary data.</text>
</comment>
<dbReference type="PANTHER" id="PTHR30480:SF13">
    <property type="entry name" value="BETA-HEXOSAMINIDASE"/>
    <property type="match status" value="1"/>
</dbReference>
<sequence length="334" mass="34950">MAARAVILGCAGPELSAAERRFFAKADPWGFILFARNIETPEQARRLTAGLRDAVGRDAPILIDQEGGRVQRLRGPNWREWAPALEECAGLPLAARARAMYLRHRLIAGELIDLGIDVNCAPVLDLAGAETHAILRNRCLAGEPETVAALGRAAAEGLLAGGALPVMKHIPGQGRAPLDSHAELPVVAASRAELAADFAPFRALADLPMAMSAHVVYAALDAGRPATQSPAMVRLIREEIGFDGLLMTDDLSMRALKGSFEDRAERALAAGCDVILHCNGEAGEAVAVVAATPRLAGRALARAEAALARRGGGAGELPALEAEYRALAGASAHA</sequence>
<reference evidence="7 8" key="1">
    <citation type="submission" date="2017-08" db="EMBL/GenBank/DDBJ databases">
        <title>Infants hospitalized years apart are colonized by the same room-sourced microbial strains.</title>
        <authorList>
            <person name="Brooks B."/>
            <person name="Olm M.R."/>
            <person name="Firek B.A."/>
            <person name="Baker R."/>
            <person name="Thomas B.C."/>
            <person name="Morowitz M.J."/>
            <person name="Banfield J.F."/>
        </authorList>
    </citation>
    <scope>NUCLEOTIDE SEQUENCE [LARGE SCALE GENOMIC DNA]</scope>
    <source>
        <strain evidence="7">S2_005_002_R2_34</strain>
    </source>
</reference>
<gene>
    <name evidence="7" type="ORF">DI556_11465</name>
</gene>
<dbReference type="InterPro" id="IPR050226">
    <property type="entry name" value="NagZ_Beta-hexosaminidase"/>
</dbReference>
<dbReference type="InterPro" id="IPR036962">
    <property type="entry name" value="Glyco_hydro_3_N_sf"/>
</dbReference>
<evidence type="ECO:0000313" key="7">
    <source>
        <dbReference type="EMBL" id="PZQ49477.1"/>
    </source>
</evidence>
<proteinExistence type="inferred from homology"/>
<dbReference type="InterPro" id="IPR019800">
    <property type="entry name" value="Glyco_hydro_3_AS"/>
</dbReference>
<dbReference type="PROSITE" id="PS00775">
    <property type="entry name" value="GLYCOSYL_HYDROL_F3"/>
    <property type="match status" value="1"/>
</dbReference>
<dbReference type="PANTHER" id="PTHR30480">
    <property type="entry name" value="BETA-HEXOSAMINIDASE-RELATED"/>
    <property type="match status" value="1"/>
</dbReference>
<keyword evidence="4" id="KW-0378">Hydrolase</keyword>
<dbReference type="EMBL" id="QFPW01000007">
    <property type="protein sequence ID" value="PZQ49477.1"/>
    <property type="molecule type" value="Genomic_DNA"/>
</dbReference>